<evidence type="ECO:0000313" key="3">
    <source>
        <dbReference type="Proteomes" id="UP000007174"/>
    </source>
</evidence>
<reference evidence="3" key="1">
    <citation type="journal article" date="2012" name="Nat. Genet.">
        <title>Lifestyle transitions in plant pathogenic Colletotrichum fungi deciphered by genome and transcriptome analyses.</title>
        <authorList>
            <person name="O'Connell R.J."/>
            <person name="Thon M.R."/>
            <person name="Hacquard S."/>
            <person name="Amyotte S.G."/>
            <person name="Kleemann J."/>
            <person name="Torres M.F."/>
            <person name="Damm U."/>
            <person name="Buiate E.A."/>
            <person name="Epstein L."/>
            <person name="Alkan N."/>
            <person name="Altmueller J."/>
            <person name="Alvarado-Balderrama L."/>
            <person name="Bauser C.A."/>
            <person name="Becker C."/>
            <person name="Birren B.W."/>
            <person name="Chen Z."/>
            <person name="Choi J."/>
            <person name="Crouch J.A."/>
            <person name="Duvick J.P."/>
            <person name="Farman M.A."/>
            <person name="Gan P."/>
            <person name="Heiman D."/>
            <person name="Henrissat B."/>
            <person name="Howard R.J."/>
            <person name="Kabbage M."/>
            <person name="Koch C."/>
            <person name="Kracher B."/>
            <person name="Kubo Y."/>
            <person name="Law A.D."/>
            <person name="Lebrun M.-H."/>
            <person name="Lee Y.-H."/>
            <person name="Miyara I."/>
            <person name="Moore N."/>
            <person name="Neumann U."/>
            <person name="Nordstroem K."/>
            <person name="Panaccione D.G."/>
            <person name="Panstruga R."/>
            <person name="Place M."/>
            <person name="Proctor R.H."/>
            <person name="Prusky D."/>
            <person name="Rech G."/>
            <person name="Reinhardt R."/>
            <person name="Rollins J.A."/>
            <person name="Rounsley S."/>
            <person name="Schardl C.L."/>
            <person name="Schwartz D.C."/>
            <person name="Shenoy N."/>
            <person name="Shirasu K."/>
            <person name="Sikhakolli U.R."/>
            <person name="Stueber K."/>
            <person name="Sukno S.A."/>
            <person name="Sweigard J.A."/>
            <person name="Takano Y."/>
            <person name="Takahara H."/>
            <person name="Trail F."/>
            <person name="van der Does H.C."/>
            <person name="Voll L.M."/>
            <person name="Will I."/>
            <person name="Young S."/>
            <person name="Zeng Q."/>
            <person name="Zhang J."/>
            <person name="Zhou S."/>
            <person name="Dickman M.B."/>
            <person name="Schulze-Lefert P."/>
            <person name="Ver Loren van Themaat E."/>
            <person name="Ma L.-J."/>
            <person name="Vaillancourt L.J."/>
        </authorList>
    </citation>
    <scope>NUCLEOTIDE SEQUENCE [LARGE SCALE GENOMIC DNA]</scope>
    <source>
        <strain evidence="3">IMI 349063</strain>
    </source>
</reference>
<name>H1VUB8_COLHI</name>
<protein>
    <submittedName>
        <fullName evidence="2">Uncharacterized protein</fullName>
    </submittedName>
</protein>
<dbReference type="Proteomes" id="UP000007174">
    <property type="component" value="Unassembled WGS sequence"/>
</dbReference>
<organism evidence="2 3">
    <name type="scientific">Colletotrichum higginsianum (strain IMI 349063)</name>
    <name type="common">Crucifer anthracnose fungus</name>
    <dbReference type="NCBI Taxonomy" id="759273"/>
    <lineage>
        <taxon>Eukaryota</taxon>
        <taxon>Fungi</taxon>
        <taxon>Dikarya</taxon>
        <taxon>Ascomycota</taxon>
        <taxon>Pezizomycotina</taxon>
        <taxon>Sordariomycetes</taxon>
        <taxon>Hypocreomycetidae</taxon>
        <taxon>Glomerellales</taxon>
        <taxon>Glomerellaceae</taxon>
        <taxon>Colletotrichum</taxon>
        <taxon>Colletotrichum destructivum species complex</taxon>
    </lineage>
</organism>
<sequence>MLGWGEIERETGLCTQPQSERGGGRGRERLVRCNEKGWPEVECCGRIWSFLFGEGSDASCWKGHPVNVRDIFPWDEVRPSRAIGYFFILFFPSFLSDKFVFASSVAEDIGRTALSITARIYEVFFSRGGGVQVSLGCQGCFFPPSSLSGSRRRETSEPPWSTIRTHTATARVSSSSLRQKVDQASR</sequence>
<accession>H1VUB8</accession>
<dbReference type="AlphaFoldDB" id="H1VUB8"/>
<feature type="region of interest" description="Disordered" evidence="1">
    <location>
        <begin position="146"/>
        <end position="186"/>
    </location>
</feature>
<dbReference type="EMBL" id="CACQ02006405">
    <property type="protein sequence ID" value="CCF43827.1"/>
    <property type="molecule type" value="Genomic_DNA"/>
</dbReference>
<evidence type="ECO:0000313" key="2">
    <source>
        <dbReference type="EMBL" id="CCF43827.1"/>
    </source>
</evidence>
<dbReference type="HOGENOM" id="CLU_1454292_0_0_1"/>
<gene>
    <name evidence="2" type="ORF">CH063_13422</name>
</gene>
<feature type="compositionally biased region" description="Polar residues" evidence="1">
    <location>
        <begin position="158"/>
        <end position="178"/>
    </location>
</feature>
<proteinExistence type="predicted"/>
<evidence type="ECO:0000256" key="1">
    <source>
        <dbReference type="SAM" id="MobiDB-lite"/>
    </source>
</evidence>